<dbReference type="SUPFAM" id="SSF159888">
    <property type="entry name" value="YdhG-like"/>
    <property type="match status" value="1"/>
</dbReference>
<gene>
    <name evidence="2" type="ORF">SAMN04488090_0413</name>
</gene>
<proteinExistence type="predicted"/>
<evidence type="ECO:0000313" key="2">
    <source>
        <dbReference type="EMBL" id="SDL22629.1"/>
    </source>
</evidence>
<dbReference type="Proteomes" id="UP000198901">
    <property type="component" value="Unassembled WGS sequence"/>
</dbReference>
<keyword evidence="3" id="KW-1185">Reference proteome</keyword>
<dbReference type="EMBL" id="FNGS01000001">
    <property type="protein sequence ID" value="SDL22629.1"/>
    <property type="molecule type" value="Genomic_DNA"/>
</dbReference>
<sequence length="115" mass="13944">MREMDRYFLEQEEPVRSCMLFLREYILGKDPAITEAWKYRMPFFCFRGKMFCYLWTDRKTSLPYIGVVEGKRVDHPGLLLEKRARMRIFPVDPRKDLVVEDLDILFDKILALYRP</sequence>
<dbReference type="OrthoDB" id="670608at2"/>
<evidence type="ECO:0000259" key="1">
    <source>
        <dbReference type="Pfam" id="PF08818"/>
    </source>
</evidence>
<dbReference type="STRING" id="563176.SAMN04488090_0413"/>
<protein>
    <recommendedName>
        <fullName evidence="1">YdhG-like domain-containing protein</fullName>
    </recommendedName>
</protein>
<dbReference type="AlphaFoldDB" id="A0A1G9IBP3"/>
<dbReference type="Pfam" id="PF08818">
    <property type="entry name" value="DUF1801"/>
    <property type="match status" value="1"/>
</dbReference>
<accession>A0A1G9IBP3</accession>
<name>A0A1G9IBP3_9BACT</name>
<dbReference type="InterPro" id="IPR014922">
    <property type="entry name" value="YdhG-like"/>
</dbReference>
<reference evidence="2 3" key="1">
    <citation type="submission" date="2016-10" db="EMBL/GenBank/DDBJ databases">
        <authorList>
            <person name="de Groot N.N."/>
        </authorList>
    </citation>
    <scope>NUCLEOTIDE SEQUENCE [LARGE SCALE GENOMIC DNA]</scope>
    <source>
        <strain evidence="2 3">DSM 21668</strain>
    </source>
</reference>
<feature type="domain" description="YdhG-like" evidence="1">
    <location>
        <begin position="16"/>
        <end position="100"/>
    </location>
</feature>
<dbReference type="Gene3D" id="3.90.1150.200">
    <property type="match status" value="1"/>
</dbReference>
<evidence type="ECO:0000313" key="3">
    <source>
        <dbReference type="Proteomes" id="UP000198901"/>
    </source>
</evidence>
<organism evidence="2 3">
    <name type="scientific">Siphonobacter aquaeclarae</name>
    <dbReference type="NCBI Taxonomy" id="563176"/>
    <lineage>
        <taxon>Bacteria</taxon>
        <taxon>Pseudomonadati</taxon>
        <taxon>Bacteroidota</taxon>
        <taxon>Cytophagia</taxon>
        <taxon>Cytophagales</taxon>
        <taxon>Cytophagaceae</taxon>
        <taxon>Siphonobacter</taxon>
    </lineage>
</organism>